<dbReference type="GO" id="GO:0140664">
    <property type="term" value="F:ATP-dependent DNA damage sensor activity"/>
    <property type="evidence" value="ECO:0007669"/>
    <property type="project" value="InterPro"/>
</dbReference>
<name>A0AAX4P7W6_9CHLO</name>
<evidence type="ECO:0000313" key="3">
    <source>
        <dbReference type="Proteomes" id="UP001472866"/>
    </source>
</evidence>
<gene>
    <name evidence="2" type="ORF">HKI87_05g39740</name>
</gene>
<keyword evidence="3" id="KW-1185">Reference proteome</keyword>
<sequence length="655" mass="69834">MAAWSEPRVANLTHCARMAESDEGPRVRKLDERSAECLRYSSWASSQSFASVVVSLVGAVLTCSPRPSGSVRVLFDAQRLLCRVETEGFGADPDLLVEHEGFRLLTKFATVSVVTRPRGSLETRELLWRGGDLAGCGVSSCVSVSYCSRVVVKDLLANLPVRRRILLGTRHEKHLASLRALAFPLMASNQGASFDFVSSLDGERKFGSAGPDGSLPSVLVDAFGLDPRALVEISAGREGNRATLLYLRDWRSSKQVLFEHVFRAKGGEDAGRGGESWVEEVRLAAWCASRQEAAGPGNKGGGRKRPHFSFVLRLEGGGKGAAEALIEVLRAFSRAESGPSTLGLGGARGREAAALKWGGGSNAGAGLLPFGCADGCCVPGAPPPPQPEATIPKDDFRQVGGVPSARIASAASLGRLGQSLLPGAITRDHLRTCTCLGQVDLKFVAAVCGPYLVLFDQHAADERVRLEALTLEAEEALGAGKCGARCVPPLGFRPNPEEVSALAEYPDRVSGWGWEAAVRPQGNLVLVSRAPMVAGRRLGAEDLRQYLRQLKQTGGASAAPEAVTRVLGSRACRSAVKFGDTLTGEECRELAGAVAAAKMPFQCAHGRPTCAPLVDLGVLRRAGEAMKRSRRKGGRRTWDMDRIRRLAAGKRSRRT</sequence>
<dbReference type="EMBL" id="CP151505">
    <property type="protein sequence ID" value="WZN62437.1"/>
    <property type="molecule type" value="Genomic_DNA"/>
</dbReference>
<dbReference type="InterPro" id="IPR037198">
    <property type="entry name" value="MutL_C_sf"/>
</dbReference>
<dbReference type="SUPFAM" id="SSF118116">
    <property type="entry name" value="DNA mismatch repair protein MutL"/>
    <property type="match status" value="1"/>
</dbReference>
<evidence type="ECO:0000259" key="1">
    <source>
        <dbReference type="SMART" id="SM00853"/>
    </source>
</evidence>
<dbReference type="GO" id="GO:0016887">
    <property type="term" value="F:ATP hydrolysis activity"/>
    <property type="evidence" value="ECO:0007669"/>
    <property type="project" value="InterPro"/>
</dbReference>
<dbReference type="AlphaFoldDB" id="A0AAX4P7W6"/>
<feature type="domain" description="MutL C-terminal dimerisation" evidence="1">
    <location>
        <begin position="435"/>
        <end position="582"/>
    </location>
</feature>
<dbReference type="GO" id="GO:0006298">
    <property type="term" value="P:mismatch repair"/>
    <property type="evidence" value="ECO:0007669"/>
    <property type="project" value="InterPro"/>
</dbReference>
<accession>A0AAX4P7W6</accession>
<dbReference type="GO" id="GO:0032300">
    <property type="term" value="C:mismatch repair complex"/>
    <property type="evidence" value="ECO:0007669"/>
    <property type="project" value="InterPro"/>
</dbReference>
<proteinExistence type="predicted"/>
<reference evidence="2 3" key="1">
    <citation type="submission" date="2024-03" db="EMBL/GenBank/DDBJ databases">
        <title>Complete genome sequence of the green alga Chloropicon roscoffensis RCC1871.</title>
        <authorList>
            <person name="Lemieux C."/>
            <person name="Pombert J.-F."/>
            <person name="Otis C."/>
            <person name="Turmel M."/>
        </authorList>
    </citation>
    <scope>NUCLEOTIDE SEQUENCE [LARGE SCALE GENOMIC DNA]</scope>
    <source>
        <strain evidence="2 3">RCC1871</strain>
    </source>
</reference>
<dbReference type="Pfam" id="PF08676">
    <property type="entry name" value="MutL_C"/>
    <property type="match status" value="1"/>
</dbReference>
<dbReference type="Gene3D" id="3.30.1540.20">
    <property type="entry name" value="MutL, C-terminal domain, dimerisation subdomain"/>
    <property type="match status" value="1"/>
</dbReference>
<protein>
    <submittedName>
        <fullName evidence="2">DNA mismatch repair protein Mlh3</fullName>
    </submittedName>
</protein>
<dbReference type="PANTHER" id="PTHR10073:SF47">
    <property type="entry name" value="DNA MISMATCH REPAIR PROTEIN MLH3"/>
    <property type="match status" value="1"/>
</dbReference>
<organism evidence="2 3">
    <name type="scientific">Chloropicon roscoffensis</name>
    <dbReference type="NCBI Taxonomy" id="1461544"/>
    <lineage>
        <taxon>Eukaryota</taxon>
        <taxon>Viridiplantae</taxon>
        <taxon>Chlorophyta</taxon>
        <taxon>Chloropicophyceae</taxon>
        <taxon>Chloropicales</taxon>
        <taxon>Chloropicaceae</taxon>
        <taxon>Chloropicon</taxon>
    </lineage>
</organism>
<evidence type="ECO:0000313" key="2">
    <source>
        <dbReference type="EMBL" id="WZN62437.1"/>
    </source>
</evidence>
<dbReference type="InterPro" id="IPR014790">
    <property type="entry name" value="MutL_C"/>
</dbReference>
<dbReference type="InterPro" id="IPR042121">
    <property type="entry name" value="MutL_C_regsub"/>
</dbReference>
<dbReference type="PANTHER" id="PTHR10073">
    <property type="entry name" value="DNA MISMATCH REPAIR PROTEIN MLH, PMS, MUTL"/>
    <property type="match status" value="1"/>
</dbReference>
<dbReference type="GO" id="GO:0005524">
    <property type="term" value="F:ATP binding"/>
    <property type="evidence" value="ECO:0007669"/>
    <property type="project" value="InterPro"/>
</dbReference>
<dbReference type="InterPro" id="IPR038973">
    <property type="entry name" value="MutL/Mlh/Pms-like"/>
</dbReference>
<dbReference type="Proteomes" id="UP001472866">
    <property type="component" value="Chromosome 05"/>
</dbReference>
<dbReference type="SMART" id="SM00853">
    <property type="entry name" value="MutL_C"/>
    <property type="match status" value="1"/>
</dbReference>
<dbReference type="Gene3D" id="3.30.1370.100">
    <property type="entry name" value="MutL, C-terminal domain, regulatory subdomain"/>
    <property type="match status" value="1"/>
</dbReference>
<dbReference type="InterPro" id="IPR042120">
    <property type="entry name" value="MutL_C_dimsub"/>
</dbReference>